<reference evidence="3 4" key="1">
    <citation type="submission" date="2016-10" db="EMBL/GenBank/DDBJ databases">
        <title>The genome of Paramicrosporidium saccamoebae is the missing link in understanding Cryptomycota and Microsporidia evolution.</title>
        <authorList>
            <person name="Quandt C.A."/>
            <person name="Beaudet D."/>
            <person name="Corsaro D."/>
            <person name="Michel R."/>
            <person name="Corradi N."/>
            <person name="James T."/>
        </authorList>
    </citation>
    <scope>NUCLEOTIDE SEQUENCE [LARGE SCALE GENOMIC DNA]</scope>
    <source>
        <strain evidence="3 4">KSL3</strain>
    </source>
</reference>
<evidence type="ECO:0000256" key="2">
    <source>
        <dbReference type="SAM" id="SignalP"/>
    </source>
</evidence>
<comment type="caution">
    <text evidence="3">The sequence shown here is derived from an EMBL/GenBank/DDBJ whole genome shotgun (WGS) entry which is preliminary data.</text>
</comment>
<dbReference type="EMBL" id="MTSL01000041">
    <property type="protein sequence ID" value="PJF19777.1"/>
    <property type="molecule type" value="Genomic_DNA"/>
</dbReference>
<dbReference type="Proteomes" id="UP000240830">
    <property type="component" value="Unassembled WGS sequence"/>
</dbReference>
<protein>
    <submittedName>
        <fullName evidence="3">Uncharacterized protein</fullName>
    </submittedName>
</protein>
<gene>
    <name evidence="3" type="ORF">PSACC_00412</name>
</gene>
<proteinExistence type="predicted"/>
<keyword evidence="4" id="KW-1185">Reference proteome</keyword>
<organism evidence="3 4">
    <name type="scientific">Paramicrosporidium saccamoebae</name>
    <dbReference type="NCBI Taxonomy" id="1246581"/>
    <lineage>
        <taxon>Eukaryota</taxon>
        <taxon>Fungi</taxon>
        <taxon>Fungi incertae sedis</taxon>
        <taxon>Cryptomycota</taxon>
        <taxon>Cryptomycota incertae sedis</taxon>
        <taxon>Paramicrosporidium</taxon>
    </lineage>
</organism>
<sequence length="257" mass="29363">MQFGKFLLVAATAVLSLCTIAEAVGHKSHHRSHKSRHRGHKSRHRGWRKLVHNKCKNGGEIAVAVGGHIDKRMIRTVKRAIKKGHKDLTLVINGRDLAKPSNRKNKRRNVSFVKDVAKYVSFALLPWNTKRNLRDMKFRRLHRLYHRSGRAIEKVIGTRPLVAHLPVSLIKKRRVKYLSRKGLIILGNTTHFTNPKKDLARKTFIALQTPRVHHFSKLLRDANKAMLDTVSLATCLNKRIYKGGLENEDADNAEAEN</sequence>
<name>A0A2H9TPU6_9FUNG</name>
<keyword evidence="2" id="KW-0732">Signal</keyword>
<evidence type="ECO:0000313" key="3">
    <source>
        <dbReference type="EMBL" id="PJF19777.1"/>
    </source>
</evidence>
<dbReference type="AlphaFoldDB" id="A0A2H9TPU6"/>
<accession>A0A2H9TPU6</accession>
<feature type="signal peptide" evidence="2">
    <location>
        <begin position="1"/>
        <end position="23"/>
    </location>
</feature>
<feature type="chain" id="PRO_5014119277" evidence="2">
    <location>
        <begin position="24"/>
        <end position="257"/>
    </location>
</feature>
<feature type="region of interest" description="Disordered" evidence="1">
    <location>
        <begin position="26"/>
        <end position="45"/>
    </location>
</feature>
<evidence type="ECO:0000313" key="4">
    <source>
        <dbReference type="Proteomes" id="UP000240830"/>
    </source>
</evidence>
<evidence type="ECO:0000256" key="1">
    <source>
        <dbReference type="SAM" id="MobiDB-lite"/>
    </source>
</evidence>